<evidence type="ECO:0000313" key="2">
    <source>
        <dbReference type="Proteomes" id="UP001055879"/>
    </source>
</evidence>
<comment type="caution">
    <text evidence="1">The sequence shown here is derived from an EMBL/GenBank/DDBJ whole genome shotgun (WGS) entry which is preliminary data.</text>
</comment>
<evidence type="ECO:0000313" key="1">
    <source>
        <dbReference type="EMBL" id="KAI3678187.1"/>
    </source>
</evidence>
<organism evidence="1 2">
    <name type="scientific">Arctium lappa</name>
    <name type="common">Greater burdock</name>
    <name type="synonym">Lappa major</name>
    <dbReference type="NCBI Taxonomy" id="4217"/>
    <lineage>
        <taxon>Eukaryota</taxon>
        <taxon>Viridiplantae</taxon>
        <taxon>Streptophyta</taxon>
        <taxon>Embryophyta</taxon>
        <taxon>Tracheophyta</taxon>
        <taxon>Spermatophyta</taxon>
        <taxon>Magnoliopsida</taxon>
        <taxon>eudicotyledons</taxon>
        <taxon>Gunneridae</taxon>
        <taxon>Pentapetalae</taxon>
        <taxon>asterids</taxon>
        <taxon>campanulids</taxon>
        <taxon>Asterales</taxon>
        <taxon>Asteraceae</taxon>
        <taxon>Carduoideae</taxon>
        <taxon>Cardueae</taxon>
        <taxon>Arctiinae</taxon>
        <taxon>Arctium</taxon>
    </lineage>
</organism>
<sequence length="153" mass="17374">MERSSEEVIPSEAAVLITSRTDPIRYNQNADHRLITSSSLSRPEWPTIDGPLGLSEQDAVGYARKFFGFGFVLLPLLWAVNCYYFWPVLRHSRSFPQIRPYVVGSAIGFMVFSAMLASWALTFTIGGERLFGHTWDELVMYNVADRYGLTGWI</sequence>
<dbReference type="Proteomes" id="UP001055879">
    <property type="component" value="Linkage Group LG14"/>
</dbReference>
<accession>A0ACB8Y3S8</accession>
<protein>
    <submittedName>
        <fullName evidence="1">Uncharacterized protein</fullName>
    </submittedName>
</protein>
<keyword evidence="2" id="KW-1185">Reference proteome</keyword>
<proteinExistence type="predicted"/>
<reference evidence="1 2" key="2">
    <citation type="journal article" date="2022" name="Mol. Ecol. Resour.">
        <title>The genomes of chicory, endive, great burdock and yacon provide insights into Asteraceae paleo-polyploidization history and plant inulin production.</title>
        <authorList>
            <person name="Fan W."/>
            <person name="Wang S."/>
            <person name="Wang H."/>
            <person name="Wang A."/>
            <person name="Jiang F."/>
            <person name="Liu H."/>
            <person name="Zhao H."/>
            <person name="Xu D."/>
            <person name="Zhang Y."/>
        </authorList>
    </citation>
    <scope>NUCLEOTIDE SEQUENCE [LARGE SCALE GENOMIC DNA]</scope>
    <source>
        <strain evidence="2">cv. Niubang</strain>
    </source>
</reference>
<reference evidence="2" key="1">
    <citation type="journal article" date="2022" name="Mol. Ecol. Resour.">
        <title>The genomes of chicory, endive, great burdock and yacon provide insights into Asteraceae palaeo-polyploidization history and plant inulin production.</title>
        <authorList>
            <person name="Fan W."/>
            <person name="Wang S."/>
            <person name="Wang H."/>
            <person name="Wang A."/>
            <person name="Jiang F."/>
            <person name="Liu H."/>
            <person name="Zhao H."/>
            <person name="Xu D."/>
            <person name="Zhang Y."/>
        </authorList>
    </citation>
    <scope>NUCLEOTIDE SEQUENCE [LARGE SCALE GENOMIC DNA]</scope>
    <source>
        <strain evidence="2">cv. Niubang</strain>
    </source>
</reference>
<dbReference type="EMBL" id="CM042060">
    <property type="protein sequence ID" value="KAI3678187.1"/>
    <property type="molecule type" value="Genomic_DNA"/>
</dbReference>
<name>A0ACB8Y3S8_ARCLA</name>
<gene>
    <name evidence="1" type="ORF">L6452_37471</name>
</gene>